<feature type="chain" id="PRO_5002006381" description="DUF7735 domain-containing protein" evidence="2">
    <location>
        <begin position="18"/>
        <end position="188"/>
    </location>
</feature>
<dbReference type="Pfam" id="PF24870">
    <property type="entry name" value="DUF7735"/>
    <property type="match status" value="1"/>
</dbReference>
<comment type="caution">
    <text evidence="4">The sequence shown here is derived from an EMBL/GenBank/DDBJ whole genome shotgun (WGS) entry which is preliminary data.</text>
</comment>
<evidence type="ECO:0000256" key="1">
    <source>
        <dbReference type="SAM" id="MobiDB-lite"/>
    </source>
</evidence>
<feature type="region of interest" description="Disordered" evidence="1">
    <location>
        <begin position="131"/>
        <end position="164"/>
    </location>
</feature>
<dbReference type="AlphaFoldDB" id="A0A0A2VEZ0"/>
<dbReference type="HOGENOM" id="CLU_1440808_0_0_1"/>
<feature type="compositionally biased region" description="Low complexity" evidence="1">
    <location>
        <begin position="144"/>
        <end position="164"/>
    </location>
</feature>
<dbReference type="STRING" id="1245745.A0A0A2VEZ0"/>
<sequence length="188" mass="18227">MHSQLMLASLLAAVASANNLLTLRQAANPLSSLSKECQADLEEVQSASDLPAIPTAFIGDAFAAVQTLSDACAYTPTGTAAAEYTSFVSAAESWASKHTSIASKIEQDCNAAFQNIANLCPSGVGVSNNKTTSGGGGGGDEAADGATATGDAAQSSGGAGGTTSAAAGKGPAAVGALMLAALGAFALL</sequence>
<protein>
    <recommendedName>
        <fullName evidence="3">DUF7735 domain-containing protein</fullName>
    </recommendedName>
</protein>
<reference evidence="4 5" key="1">
    <citation type="submission" date="2012-10" db="EMBL/GenBank/DDBJ databases">
        <title>Genome sequencing and analysis of entomopathogenic fungi Beauveria bassiana D1-5.</title>
        <authorList>
            <person name="Li Q."/>
            <person name="Wang L."/>
            <person name="Zhang Z."/>
            <person name="Wang Q."/>
            <person name="Ren J."/>
            <person name="Wang M."/>
            <person name="Xu W."/>
            <person name="Wang J."/>
            <person name="Lu Y."/>
            <person name="Du Q."/>
            <person name="Sun Z."/>
        </authorList>
    </citation>
    <scope>NUCLEOTIDE SEQUENCE [LARGE SCALE GENOMIC DNA]</scope>
    <source>
        <strain evidence="4 5">D1-5</strain>
    </source>
</reference>
<dbReference type="InterPro" id="IPR056637">
    <property type="entry name" value="DUF7735"/>
</dbReference>
<accession>A0A0A2VEZ0</accession>
<keyword evidence="2" id="KW-0732">Signal</keyword>
<feature type="domain" description="DUF7735" evidence="3">
    <location>
        <begin position="28"/>
        <end position="122"/>
    </location>
</feature>
<dbReference type="Proteomes" id="UP000030106">
    <property type="component" value="Unassembled WGS sequence"/>
</dbReference>
<evidence type="ECO:0000313" key="4">
    <source>
        <dbReference type="EMBL" id="KGQ06451.1"/>
    </source>
</evidence>
<dbReference type="OrthoDB" id="3561078at2759"/>
<proteinExistence type="predicted"/>
<organism evidence="4 5">
    <name type="scientific">Beauveria bassiana D1-5</name>
    <dbReference type="NCBI Taxonomy" id="1245745"/>
    <lineage>
        <taxon>Eukaryota</taxon>
        <taxon>Fungi</taxon>
        <taxon>Dikarya</taxon>
        <taxon>Ascomycota</taxon>
        <taxon>Pezizomycotina</taxon>
        <taxon>Sordariomycetes</taxon>
        <taxon>Hypocreomycetidae</taxon>
        <taxon>Hypocreales</taxon>
        <taxon>Cordycipitaceae</taxon>
        <taxon>Beauveria</taxon>
    </lineage>
</organism>
<evidence type="ECO:0000313" key="5">
    <source>
        <dbReference type="Proteomes" id="UP000030106"/>
    </source>
</evidence>
<dbReference type="EMBL" id="ANFO01000812">
    <property type="protein sequence ID" value="KGQ06451.1"/>
    <property type="molecule type" value="Genomic_DNA"/>
</dbReference>
<evidence type="ECO:0000256" key="2">
    <source>
        <dbReference type="SAM" id="SignalP"/>
    </source>
</evidence>
<name>A0A0A2VEZ0_BEABA</name>
<feature type="signal peptide" evidence="2">
    <location>
        <begin position="1"/>
        <end position="17"/>
    </location>
</feature>
<evidence type="ECO:0000259" key="3">
    <source>
        <dbReference type="Pfam" id="PF24870"/>
    </source>
</evidence>
<gene>
    <name evidence="4" type="ORF">BBAD15_g8238</name>
</gene>